<dbReference type="Pfam" id="PF14905">
    <property type="entry name" value="OMP_b-brl_3"/>
    <property type="match status" value="1"/>
</dbReference>
<feature type="region of interest" description="Disordered" evidence="1">
    <location>
        <begin position="327"/>
        <end position="355"/>
    </location>
</feature>
<comment type="caution">
    <text evidence="4">The sequence shown here is derived from an EMBL/GenBank/DDBJ whole genome shotgun (WGS) entry which is preliminary data.</text>
</comment>
<dbReference type="InterPro" id="IPR041700">
    <property type="entry name" value="OMP_b-brl_3"/>
</dbReference>
<dbReference type="PANTHER" id="PTHR40980:SF4">
    <property type="entry name" value="TONB-DEPENDENT RECEPTOR-LIKE BETA-BARREL DOMAIN-CONTAINING PROTEIN"/>
    <property type="match status" value="1"/>
</dbReference>
<feature type="signal peptide" evidence="2">
    <location>
        <begin position="1"/>
        <end position="23"/>
    </location>
</feature>
<keyword evidence="2" id="KW-0732">Signal</keyword>
<dbReference type="InterPro" id="IPR008969">
    <property type="entry name" value="CarboxyPept-like_regulatory"/>
</dbReference>
<dbReference type="SUPFAM" id="SSF49464">
    <property type="entry name" value="Carboxypeptidase regulatory domain-like"/>
    <property type="match status" value="1"/>
</dbReference>
<dbReference type="Gene3D" id="2.170.130.10">
    <property type="entry name" value="TonB-dependent receptor, plug domain"/>
    <property type="match status" value="1"/>
</dbReference>
<dbReference type="SUPFAM" id="SSF56935">
    <property type="entry name" value="Porins"/>
    <property type="match status" value="1"/>
</dbReference>
<sequence>MDLMKHASILLLFMLVTSMAVRAQHAFVGKVTDGQGRPLEFATAALYDVDSTLGAGSVTDRSGAFRFDAVRAGKYVLEVRLMGFQTLRKQVDIGADPKPVTIELQESAVGLGEVTVTGRKPYMTLKDDRFVYHVDNTVISNVGNATDVLRRTPYIITDIDGTLSIAGRDKTLVLIDNKPISNMNELQLLNSSRIRQVEIIENPSAKYEAEGHAVINIITRKGLGQGLNGALTLKHAQGKRGNTQLVPELAFDGRKFRIYVGANADIGGKRSTDETLNHYKKEAYEYRSLVNDASRNTRRAVGYTFAAYYDFDDKNELNAYVDGYDEHTDSHSASTRHVTKNGAEQPSFSLSEDASERPNQYAAGLNFHHRWGDAGGKLALMSNYTRYATRKHGDLEETNRTTSNTHLMQSDFDNRYDLYSLKMDAHLPAAWLGGSVELGGKYSDVSSLSHLLFKRRLGEVWRVDRRFTNDVDFREQILAAYALATGRAGRFDYSLSLRGEFTRTQNELSNGRKDDRNLQLFPHIALGYTAASKLQYRLTFSRRISRPGYAKLNNSMIYIDSLSTRHGNPQLKPTIFNTISANFSHGKRLFGGLSYSYIEFPTDLMYINDPVQIERYTLYADNVKNTWSASIHAGSNINVRSWWHSQLSASFSYSPVTVFDDEVEYTFKFPAYYLNCINRFSLPRGWDADFNAKFYRPAKGMRKRRDYIDLDLGLSKKMLQNHLTVQGAIHYAFFPDYQLLHYSYKYQSNVYDYNSRFLLQVSLRYDFGSKKASRKVESSSADEVKRF</sequence>
<evidence type="ECO:0000256" key="2">
    <source>
        <dbReference type="SAM" id="SignalP"/>
    </source>
</evidence>
<evidence type="ECO:0000256" key="1">
    <source>
        <dbReference type="SAM" id="MobiDB-lite"/>
    </source>
</evidence>
<dbReference type="PATRIC" id="fig|1411915.3.peg.561"/>
<dbReference type="InterPro" id="IPR037066">
    <property type="entry name" value="Plug_dom_sf"/>
</dbReference>
<dbReference type="EMBL" id="AYYF01001063">
    <property type="protein sequence ID" value="ETK12819.1"/>
    <property type="molecule type" value="Genomic_DNA"/>
</dbReference>
<reference evidence="4 5" key="1">
    <citation type="submission" date="2013-11" db="EMBL/GenBank/DDBJ databases">
        <title>Single cell genomics of uncultured Tannerella BU063 (oral taxon 286).</title>
        <authorList>
            <person name="Beall C.J."/>
            <person name="Campbell A.G."/>
            <person name="Griffen A.L."/>
            <person name="Podar M."/>
            <person name="Leys E.J."/>
        </authorList>
    </citation>
    <scope>NUCLEOTIDE SEQUENCE [LARGE SCALE GENOMIC DNA]</scope>
    <source>
        <strain evidence="4">Cell 8/11</strain>
    </source>
</reference>
<gene>
    <name evidence="4" type="ORF">T235_07150</name>
</gene>
<dbReference type="Proteomes" id="UP000034980">
    <property type="component" value="Unassembled WGS sequence"/>
</dbReference>
<feature type="compositionally biased region" description="Polar residues" evidence="1">
    <location>
        <begin position="331"/>
        <end position="352"/>
    </location>
</feature>
<feature type="chain" id="PRO_5004814040" description="Outer membrane protein beta-barrel domain-containing protein" evidence="2">
    <location>
        <begin position="24"/>
        <end position="787"/>
    </location>
</feature>
<protein>
    <recommendedName>
        <fullName evidence="3">Outer membrane protein beta-barrel domain-containing protein</fullName>
    </recommendedName>
</protein>
<evidence type="ECO:0000313" key="5">
    <source>
        <dbReference type="Proteomes" id="UP000034980"/>
    </source>
</evidence>
<organism evidence="4 5">
    <name type="scientific">Tannerella sp. oral taxon BU063 isolate Cell 8/11</name>
    <dbReference type="NCBI Taxonomy" id="1411915"/>
    <lineage>
        <taxon>Bacteria</taxon>
        <taxon>Pseudomonadati</taxon>
        <taxon>Bacteroidota</taxon>
        <taxon>Bacteroidia</taxon>
        <taxon>Bacteroidales</taxon>
        <taxon>Tannerellaceae</taxon>
        <taxon>Tannerella</taxon>
    </lineage>
</organism>
<feature type="domain" description="Outer membrane protein beta-barrel" evidence="3">
    <location>
        <begin position="369"/>
        <end position="765"/>
    </location>
</feature>
<accession>W2D034</accession>
<evidence type="ECO:0000313" key="4">
    <source>
        <dbReference type="EMBL" id="ETK12819.1"/>
    </source>
</evidence>
<dbReference type="Pfam" id="PF13620">
    <property type="entry name" value="CarboxypepD_reg"/>
    <property type="match status" value="1"/>
</dbReference>
<name>W2D034_9BACT</name>
<evidence type="ECO:0000259" key="3">
    <source>
        <dbReference type="Pfam" id="PF14905"/>
    </source>
</evidence>
<dbReference type="AlphaFoldDB" id="W2D034"/>
<dbReference type="Gene3D" id="2.60.40.1120">
    <property type="entry name" value="Carboxypeptidase-like, regulatory domain"/>
    <property type="match status" value="1"/>
</dbReference>
<proteinExistence type="predicted"/>
<dbReference type="PANTHER" id="PTHR40980">
    <property type="entry name" value="PLUG DOMAIN-CONTAINING PROTEIN"/>
    <property type="match status" value="1"/>
</dbReference>